<evidence type="ECO:0000256" key="7">
    <source>
        <dbReference type="ARBA" id="ARBA00022917"/>
    </source>
</evidence>
<dbReference type="PANTHER" id="PTHR42753:SF2">
    <property type="entry name" value="PROLINE--TRNA LIGASE"/>
    <property type="match status" value="1"/>
</dbReference>
<dbReference type="PROSITE" id="PS50862">
    <property type="entry name" value="AA_TRNA_LIGASE_II"/>
    <property type="match status" value="1"/>
</dbReference>
<dbReference type="Pfam" id="PF03129">
    <property type="entry name" value="HGTP_anticodon"/>
    <property type="match status" value="1"/>
</dbReference>
<comment type="catalytic activity">
    <reaction evidence="9 12">
        <text>tRNA(Pro) + L-proline + ATP = L-prolyl-tRNA(Pro) + AMP + diphosphate</text>
        <dbReference type="Rhea" id="RHEA:14305"/>
        <dbReference type="Rhea" id="RHEA-COMP:9700"/>
        <dbReference type="Rhea" id="RHEA-COMP:9702"/>
        <dbReference type="ChEBI" id="CHEBI:30616"/>
        <dbReference type="ChEBI" id="CHEBI:33019"/>
        <dbReference type="ChEBI" id="CHEBI:60039"/>
        <dbReference type="ChEBI" id="CHEBI:78442"/>
        <dbReference type="ChEBI" id="CHEBI:78532"/>
        <dbReference type="ChEBI" id="CHEBI:456215"/>
        <dbReference type="EC" id="6.1.1.15"/>
    </reaction>
</comment>
<reference evidence="14 17" key="3">
    <citation type="submission" date="2019-06" db="EMBL/GenBank/DDBJ databases">
        <title>Whole genome shotgun sequence of Brevibacillus reuszeri NBRC 15719.</title>
        <authorList>
            <person name="Hosoyama A."/>
            <person name="Uohara A."/>
            <person name="Ohji S."/>
            <person name="Ichikawa N."/>
        </authorList>
    </citation>
    <scope>NUCLEOTIDE SEQUENCE [LARGE SCALE GENOMIC DNA]</scope>
    <source>
        <strain evidence="14 17">NBRC 15719</strain>
    </source>
</reference>
<dbReference type="GO" id="GO:0006433">
    <property type="term" value="P:prolyl-tRNA aminoacylation"/>
    <property type="evidence" value="ECO:0007669"/>
    <property type="project" value="UniProtKB-UniRule"/>
</dbReference>
<dbReference type="PRINTS" id="PR01046">
    <property type="entry name" value="TRNASYNTHPRO"/>
</dbReference>
<dbReference type="PANTHER" id="PTHR42753">
    <property type="entry name" value="MITOCHONDRIAL RIBOSOME PROTEIN L39/PROLYL-TRNA LIGASE FAMILY MEMBER"/>
    <property type="match status" value="1"/>
</dbReference>
<reference evidence="16" key="1">
    <citation type="submission" date="2015-07" db="EMBL/GenBank/DDBJ databases">
        <title>Genome sequencing project for genomic taxonomy and phylogenomics of Bacillus-like bacteria.</title>
        <authorList>
            <person name="Liu B."/>
            <person name="Wang J."/>
            <person name="Zhu Y."/>
            <person name="Liu G."/>
            <person name="Chen Q."/>
            <person name="Chen Z."/>
            <person name="Lan J."/>
            <person name="Che J."/>
            <person name="Ge C."/>
            <person name="Shi H."/>
            <person name="Pan Z."/>
            <person name="Liu X."/>
        </authorList>
    </citation>
    <scope>NUCLEOTIDE SEQUENCE [LARGE SCALE GENOMIC DNA]</scope>
    <source>
        <strain evidence="16">DSM 9887</strain>
    </source>
</reference>
<evidence type="ECO:0000313" key="17">
    <source>
        <dbReference type="Proteomes" id="UP000319578"/>
    </source>
</evidence>
<evidence type="ECO:0000256" key="11">
    <source>
        <dbReference type="ARBA" id="ARBA00060755"/>
    </source>
</evidence>
<dbReference type="EMBL" id="BJON01000015">
    <property type="protein sequence ID" value="GED70200.1"/>
    <property type="molecule type" value="Genomic_DNA"/>
</dbReference>
<dbReference type="NCBIfam" id="NF006625">
    <property type="entry name" value="PRK09194.1"/>
    <property type="match status" value="1"/>
</dbReference>
<comment type="subunit">
    <text evidence="2 12">Homodimer.</text>
</comment>
<dbReference type="EMBL" id="LGIQ01000007">
    <property type="protein sequence ID" value="KNB72764.1"/>
    <property type="molecule type" value="Genomic_DNA"/>
</dbReference>
<dbReference type="GO" id="GO:0005524">
    <property type="term" value="F:ATP binding"/>
    <property type="evidence" value="ECO:0007669"/>
    <property type="project" value="UniProtKB-UniRule"/>
</dbReference>
<evidence type="ECO:0000313" key="14">
    <source>
        <dbReference type="EMBL" id="GED70200.1"/>
    </source>
</evidence>
<evidence type="ECO:0000256" key="1">
    <source>
        <dbReference type="ARBA" id="ARBA00004496"/>
    </source>
</evidence>
<evidence type="ECO:0000256" key="8">
    <source>
        <dbReference type="ARBA" id="ARBA00023146"/>
    </source>
</evidence>
<evidence type="ECO:0000313" key="16">
    <source>
        <dbReference type="Proteomes" id="UP000036834"/>
    </source>
</evidence>
<comment type="subcellular location">
    <subcellularLocation>
        <location evidence="1 12">Cytoplasm</location>
    </subcellularLocation>
</comment>
<dbReference type="GO" id="GO:0005829">
    <property type="term" value="C:cytosol"/>
    <property type="evidence" value="ECO:0007669"/>
    <property type="project" value="TreeGrafter"/>
</dbReference>
<evidence type="ECO:0000256" key="5">
    <source>
        <dbReference type="ARBA" id="ARBA00022741"/>
    </source>
</evidence>
<dbReference type="InterPro" id="IPR036754">
    <property type="entry name" value="YbaK/aa-tRNA-synt-asso_dom_sf"/>
</dbReference>
<dbReference type="SUPFAM" id="SSF55681">
    <property type="entry name" value="Class II aaRS and biotin synthetases"/>
    <property type="match status" value="1"/>
</dbReference>
<dbReference type="SUPFAM" id="SSF52954">
    <property type="entry name" value="Class II aaRS ABD-related"/>
    <property type="match status" value="1"/>
</dbReference>
<evidence type="ECO:0000256" key="9">
    <source>
        <dbReference type="ARBA" id="ARBA00047671"/>
    </source>
</evidence>
<proteinExistence type="inferred from homology"/>
<dbReference type="Proteomes" id="UP000036834">
    <property type="component" value="Unassembled WGS sequence"/>
</dbReference>
<keyword evidence="6 12" id="KW-0067">ATP-binding</keyword>
<dbReference type="CDD" id="cd00779">
    <property type="entry name" value="ProRS_core_prok"/>
    <property type="match status" value="1"/>
</dbReference>
<dbReference type="InterPro" id="IPR002316">
    <property type="entry name" value="Pro-tRNA-ligase_IIa"/>
</dbReference>
<protein>
    <recommendedName>
        <fullName evidence="12">Proline--tRNA ligase</fullName>
        <ecNumber evidence="12">6.1.1.15</ecNumber>
    </recommendedName>
    <alternativeName>
        <fullName evidence="12">Prolyl-tRNA synthetase</fullName>
        <shortName evidence="12">ProRS</shortName>
    </alternativeName>
</protein>
<dbReference type="GO" id="GO:0002161">
    <property type="term" value="F:aminoacyl-tRNA deacylase activity"/>
    <property type="evidence" value="ECO:0007669"/>
    <property type="project" value="InterPro"/>
</dbReference>
<dbReference type="CDD" id="cd00861">
    <property type="entry name" value="ProRS_anticodon_short"/>
    <property type="match status" value="1"/>
</dbReference>
<keyword evidence="17" id="KW-1185">Reference proteome</keyword>
<accession>A0A0K9YVM6</accession>
<dbReference type="Pfam" id="PF04073">
    <property type="entry name" value="tRNA_edit"/>
    <property type="match status" value="1"/>
</dbReference>
<dbReference type="NCBIfam" id="TIGR00409">
    <property type="entry name" value="proS_fam_II"/>
    <property type="match status" value="1"/>
</dbReference>
<dbReference type="FunFam" id="3.30.930.10:FF:000065">
    <property type="entry name" value="Proline--tRNA ligase"/>
    <property type="match status" value="1"/>
</dbReference>
<dbReference type="InterPro" id="IPR004500">
    <property type="entry name" value="Pro-tRNA-synth_IIa_bac-type"/>
</dbReference>
<dbReference type="STRING" id="54915.ADS79_13045"/>
<dbReference type="InterPro" id="IPR023717">
    <property type="entry name" value="Pro-tRNA-Synthase_IIa_type1"/>
</dbReference>
<dbReference type="GO" id="GO:0016740">
    <property type="term" value="F:transferase activity"/>
    <property type="evidence" value="ECO:0007669"/>
    <property type="project" value="UniProtKB-ARBA"/>
</dbReference>
<dbReference type="CDD" id="cd04334">
    <property type="entry name" value="ProRS-INS"/>
    <property type="match status" value="1"/>
</dbReference>
<keyword evidence="3 12" id="KW-0963">Cytoplasm</keyword>
<sequence length="582" mass="64711">MLKQSQMLIPTLREVPADAEIASHKLLLRAGMARQLASGIYTYLPLAIRSLHKIQAIVREEMNNAGAQELLMPAMQPAELWHQTGRWDVYGPELVRLRDRHDRPFALGPTHEEVITSLVRDEINSYKKLPINLYQIQTKFRDEVRPRFGLIRCREFIMKDAYSFDTTQEGLDRNFQAMSDAYTNIFTRVGLNFRAVEADAGAIGGKGTYEFMALCEIGEDTIAYSEDGDYAANLEKAEVVYHPSEKPATEAPTHEKLHTPGVRTIEQLVQALQIEAKHIIKSLLYRVDDKLVMVLIRGDHELNDVKLKNLYDAAQVGLATEADILAVTGAPAGFVGPVGIDSEKVEIIADNFVQDVYDGVAGANEADYHLTHVVPGRDFTVSRYADLRNITEGDECPRTGSPIKFARGVEVGHVFKLGTKYSKAIGATFLDENGRSQPMIMGCYGIGVSRTIAAVIEQNNDENGIIWPVAVAPFHVHVIPVNVKVEEQRQTSEQVTEVLRRAGVEVLFDDRPERAGVKFKDADLIGLPLRITVSDKALQEGTVEVRVRKTGETQDIKLDDLVAEVKAMLARVDHTGVELFGN</sequence>
<keyword evidence="8 12" id="KW-0030">Aminoacyl-tRNA synthetase</keyword>
<dbReference type="PIRSF" id="PIRSF001535">
    <property type="entry name" value="ProRS_1"/>
    <property type="match status" value="1"/>
</dbReference>
<comment type="caution">
    <text evidence="15">The sequence shown here is derived from an EMBL/GenBank/DDBJ whole genome shotgun (WGS) entry which is preliminary data.</text>
</comment>
<comment type="function">
    <text evidence="10 12">Catalyzes the attachment of proline to tRNA(Pro) in a two-step reaction: proline is first activated by ATP to form Pro-AMP and then transferred to the acceptor end of tRNA(Pro). As ProRS can inadvertently accommodate and process non-cognate amino acids such as alanine and cysteine, to avoid such errors it has two additional distinct editing activities against alanine. One activity is designated as 'pretransfer' editing and involves the tRNA(Pro)-independent hydrolysis of activated Ala-AMP. The other activity is designated 'posttransfer' editing and involves deacylation of mischarged Ala-tRNA(Pro). The misacylated Cys-tRNA(Pro) is not edited by ProRS.</text>
</comment>
<evidence type="ECO:0000256" key="3">
    <source>
        <dbReference type="ARBA" id="ARBA00022490"/>
    </source>
</evidence>
<dbReference type="InterPro" id="IPR045864">
    <property type="entry name" value="aa-tRNA-synth_II/BPL/LPL"/>
</dbReference>
<dbReference type="HAMAP" id="MF_01569">
    <property type="entry name" value="Pro_tRNA_synth_type1"/>
    <property type="match status" value="1"/>
</dbReference>
<comment type="domain">
    <text evidence="12">Consists of three domains: the N-terminal catalytic domain, the editing domain and the C-terminal anticodon-binding domain.</text>
</comment>
<evidence type="ECO:0000256" key="6">
    <source>
        <dbReference type="ARBA" id="ARBA00022840"/>
    </source>
</evidence>
<dbReference type="PATRIC" id="fig|54915.3.peg.1598"/>
<dbReference type="FunFam" id="3.40.50.800:FF:000011">
    <property type="entry name" value="Proline--tRNA ligase"/>
    <property type="match status" value="1"/>
</dbReference>
<keyword evidence="7 12" id="KW-0648">Protein biosynthesis</keyword>
<dbReference type="Pfam" id="PF00587">
    <property type="entry name" value="tRNA-synt_2b"/>
    <property type="match status" value="1"/>
</dbReference>
<dbReference type="GO" id="GO:0004827">
    <property type="term" value="F:proline-tRNA ligase activity"/>
    <property type="evidence" value="ECO:0007669"/>
    <property type="project" value="UniProtKB-UniRule"/>
</dbReference>
<dbReference type="InterPro" id="IPR050062">
    <property type="entry name" value="Pro-tRNA_synthetase"/>
</dbReference>
<dbReference type="InterPro" id="IPR002314">
    <property type="entry name" value="aa-tRNA-synt_IIb"/>
</dbReference>
<dbReference type="Gene3D" id="3.30.930.10">
    <property type="entry name" value="Bira Bifunctional Protein, Domain 2"/>
    <property type="match status" value="2"/>
</dbReference>
<evidence type="ECO:0000256" key="12">
    <source>
        <dbReference type="HAMAP-Rule" id="MF_01569"/>
    </source>
</evidence>
<dbReference type="InterPro" id="IPR004154">
    <property type="entry name" value="Anticodon-bd"/>
</dbReference>
<name>A0A0K9YVM6_9BACL</name>
<dbReference type="FunFam" id="3.30.930.10:FF:000043">
    <property type="entry name" value="Proline--tRNA ligase"/>
    <property type="match status" value="1"/>
</dbReference>
<comment type="similarity">
    <text evidence="11 12">Belongs to the class-II aminoacyl-tRNA synthetase family. ProS type 1 subfamily.</text>
</comment>
<reference evidence="15" key="2">
    <citation type="submission" date="2015-07" db="EMBL/GenBank/DDBJ databases">
        <title>MeaNS - Measles Nucleotide Surveillance Program.</title>
        <authorList>
            <person name="Tran T."/>
            <person name="Druce J."/>
        </authorList>
    </citation>
    <scope>NUCLEOTIDE SEQUENCE</scope>
    <source>
        <strain evidence="15">DSM 9887</strain>
    </source>
</reference>
<evidence type="ECO:0000256" key="10">
    <source>
        <dbReference type="ARBA" id="ARBA00053664"/>
    </source>
</evidence>
<dbReference type="InterPro" id="IPR036621">
    <property type="entry name" value="Anticodon-bd_dom_sf"/>
</dbReference>
<dbReference type="OrthoDB" id="9809052at2"/>
<dbReference type="EC" id="6.1.1.15" evidence="12"/>
<dbReference type="SUPFAM" id="SSF55826">
    <property type="entry name" value="YbaK/ProRS associated domain"/>
    <property type="match status" value="1"/>
</dbReference>
<dbReference type="Proteomes" id="UP000319578">
    <property type="component" value="Unassembled WGS sequence"/>
</dbReference>
<evidence type="ECO:0000259" key="13">
    <source>
        <dbReference type="PROSITE" id="PS50862"/>
    </source>
</evidence>
<evidence type="ECO:0000256" key="4">
    <source>
        <dbReference type="ARBA" id="ARBA00022598"/>
    </source>
</evidence>
<dbReference type="AlphaFoldDB" id="A0A0K9YVM6"/>
<keyword evidence="4 12" id="KW-0436">Ligase</keyword>
<gene>
    <name evidence="12" type="primary">proS</name>
    <name evidence="14" type="synonym">proS1</name>
    <name evidence="15" type="ORF">ADS79_13045</name>
    <name evidence="14" type="ORF">BRE01_39020</name>
</gene>
<feature type="domain" description="Aminoacyl-transfer RNA synthetases class-II family profile" evidence="13">
    <location>
        <begin position="53"/>
        <end position="468"/>
    </location>
</feature>
<evidence type="ECO:0000256" key="2">
    <source>
        <dbReference type="ARBA" id="ARBA00011738"/>
    </source>
</evidence>
<dbReference type="InterPro" id="IPR007214">
    <property type="entry name" value="YbaK/aa-tRNA-synth-assoc-dom"/>
</dbReference>
<dbReference type="Gene3D" id="3.40.50.800">
    <property type="entry name" value="Anticodon-binding domain"/>
    <property type="match status" value="1"/>
</dbReference>
<organism evidence="15 16">
    <name type="scientific">Brevibacillus reuszeri</name>
    <dbReference type="NCBI Taxonomy" id="54915"/>
    <lineage>
        <taxon>Bacteria</taxon>
        <taxon>Bacillati</taxon>
        <taxon>Bacillota</taxon>
        <taxon>Bacilli</taxon>
        <taxon>Bacillales</taxon>
        <taxon>Paenibacillaceae</taxon>
        <taxon>Brevibacillus</taxon>
    </lineage>
</organism>
<dbReference type="GO" id="GO:0140096">
    <property type="term" value="F:catalytic activity, acting on a protein"/>
    <property type="evidence" value="ECO:0007669"/>
    <property type="project" value="UniProtKB-ARBA"/>
</dbReference>
<dbReference type="InterPro" id="IPR033730">
    <property type="entry name" value="ProRS_core_prok"/>
</dbReference>
<keyword evidence="5 12" id="KW-0547">Nucleotide-binding</keyword>
<dbReference type="InterPro" id="IPR044140">
    <property type="entry name" value="ProRS_anticodon_short"/>
</dbReference>
<evidence type="ECO:0000313" key="15">
    <source>
        <dbReference type="EMBL" id="KNB72764.1"/>
    </source>
</evidence>
<dbReference type="InterPro" id="IPR006195">
    <property type="entry name" value="aa-tRNA-synth_II"/>
</dbReference>